<keyword evidence="1" id="KW-1133">Transmembrane helix</keyword>
<proteinExistence type="predicted"/>
<dbReference type="Proteomes" id="UP000265882">
    <property type="component" value="Unassembled WGS sequence"/>
</dbReference>
<feature type="transmembrane region" description="Helical" evidence="1">
    <location>
        <begin position="21"/>
        <end position="38"/>
    </location>
</feature>
<dbReference type="Pfam" id="PF04028">
    <property type="entry name" value="DUF374"/>
    <property type="match status" value="1"/>
</dbReference>
<dbReference type="EMBL" id="QZKU01000135">
    <property type="protein sequence ID" value="RJP15316.1"/>
    <property type="molecule type" value="Genomic_DNA"/>
</dbReference>
<gene>
    <name evidence="3" type="ORF">C4520_20245</name>
</gene>
<sequence>MSDAQRKKKKYSWLRRLGQRAAVVIIPLLYNSYMWLVYHTSEILLDEMSSLWEATARGENMVAAVWHQDAIISPFCQRGHAVLVMVSRSRLGDVLTEIFRRCHFIAIRGGSSKGGREALGETIEYMKTHRGVLCGMAVDGSRGPARKAKMGTIKLAQAAGIPIYPLRAWAKRKVHAPTWDQTLIPFPFNKLAFFLGEPLVVPPDSGYEELEEFRRELERRLNELVSKSENFFR</sequence>
<accession>A0A3A4NAJ0</accession>
<dbReference type="InterPro" id="IPR007172">
    <property type="entry name" value="DUF374"/>
</dbReference>
<keyword evidence="1" id="KW-0812">Transmembrane</keyword>
<evidence type="ECO:0000259" key="2">
    <source>
        <dbReference type="Pfam" id="PF04028"/>
    </source>
</evidence>
<keyword evidence="1" id="KW-0472">Membrane</keyword>
<comment type="caution">
    <text evidence="3">The sequence shown here is derived from an EMBL/GenBank/DDBJ whole genome shotgun (WGS) entry which is preliminary data.</text>
</comment>
<evidence type="ECO:0000256" key="1">
    <source>
        <dbReference type="SAM" id="Phobius"/>
    </source>
</evidence>
<evidence type="ECO:0000313" key="4">
    <source>
        <dbReference type="Proteomes" id="UP000265882"/>
    </source>
</evidence>
<name>A0A3A4NAJ0_ABYX5</name>
<reference evidence="3 4" key="1">
    <citation type="journal article" date="2017" name="ISME J.">
        <title>Energy and carbon metabolisms in a deep terrestrial subsurface fluid microbial community.</title>
        <authorList>
            <person name="Momper L."/>
            <person name="Jungbluth S.P."/>
            <person name="Lee M.D."/>
            <person name="Amend J.P."/>
        </authorList>
    </citation>
    <scope>NUCLEOTIDE SEQUENCE [LARGE SCALE GENOMIC DNA]</scope>
    <source>
        <strain evidence="3">SURF_5</strain>
    </source>
</reference>
<dbReference type="AlphaFoldDB" id="A0A3A4NAJ0"/>
<evidence type="ECO:0000313" key="3">
    <source>
        <dbReference type="EMBL" id="RJP15316.1"/>
    </source>
</evidence>
<protein>
    <submittedName>
        <fullName evidence="3">DUF374 domain-containing protein</fullName>
    </submittedName>
</protein>
<feature type="domain" description="DUF374" evidence="2">
    <location>
        <begin position="76"/>
        <end position="145"/>
    </location>
</feature>
<organism evidence="3 4">
    <name type="scientific">Abyssobacteria bacterium (strain SURF_5)</name>
    <dbReference type="NCBI Taxonomy" id="2093360"/>
    <lineage>
        <taxon>Bacteria</taxon>
        <taxon>Pseudomonadati</taxon>
        <taxon>Candidatus Hydrogenedentota</taxon>
        <taxon>Candidatus Abyssobacteria</taxon>
    </lineage>
</organism>